<dbReference type="Proteomes" id="UP000007881">
    <property type="component" value="Chromosome"/>
</dbReference>
<dbReference type="Gene3D" id="3.30.360.10">
    <property type="entry name" value="Dihydrodipicolinate Reductase, domain 2"/>
    <property type="match status" value="1"/>
</dbReference>
<dbReference type="STRING" id="1142394.PSMK_15210"/>
<feature type="domain" description="GFO/IDH/MocA-like oxidoreductase" evidence="3">
    <location>
        <begin position="130"/>
        <end position="285"/>
    </location>
</feature>
<dbReference type="RefSeq" id="WP_014436898.1">
    <property type="nucleotide sequence ID" value="NC_017080.1"/>
</dbReference>
<dbReference type="PANTHER" id="PTHR43818:SF11">
    <property type="entry name" value="BCDNA.GH03377"/>
    <property type="match status" value="1"/>
</dbReference>
<accession>I0IEJ2</accession>
<name>I0IEJ2_PHYMF</name>
<dbReference type="KEGG" id="phm:PSMK_15210"/>
<protein>
    <submittedName>
        <fullName evidence="4">Putative oxidoreductase</fullName>
    </submittedName>
</protein>
<evidence type="ECO:0000313" key="5">
    <source>
        <dbReference type="Proteomes" id="UP000007881"/>
    </source>
</evidence>
<proteinExistence type="predicted"/>
<gene>
    <name evidence="4" type="ordered locus">PSMK_15210</name>
</gene>
<evidence type="ECO:0000256" key="1">
    <source>
        <dbReference type="ARBA" id="ARBA00023002"/>
    </source>
</evidence>
<dbReference type="SUPFAM" id="SSF51735">
    <property type="entry name" value="NAD(P)-binding Rossmann-fold domains"/>
    <property type="match status" value="1"/>
</dbReference>
<organism evidence="4 5">
    <name type="scientific">Phycisphaera mikurensis (strain NBRC 102666 / KCTC 22515 / FYK2301M01)</name>
    <dbReference type="NCBI Taxonomy" id="1142394"/>
    <lineage>
        <taxon>Bacteria</taxon>
        <taxon>Pseudomonadati</taxon>
        <taxon>Planctomycetota</taxon>
        <taxon>Phycisphaerae</taxon>
        <taxon>Phycisphaerales</taxon>
        <taxon>Phycisphaeraceae</taxon>
        <taxon>Phycisphaera</taxon>
    </lineage>
</organism>
<dbReference type="Pfam" id="PF01408">
    <property type="entry name" value="GFO_IDH_MocA"/>
    <property type="match status" value="1"/>
</dbReference>
<dbReference type="InterPro" id="IPR050463">
    <property type="entry name" value="Gfo/Idh/MocA_oxidrdct_glycsds"/>
</dbReference>
<dbReference type="PANTHER" id="PTHR43818">
    <property type="entry name" value="BCDNA.GH03377"/>
    <property type="match status" value="1"/>
</dbReference>
<dbReference type="AlphaFoldDB" id="I0IEJ2"/>
<dbReference type="Pfam" id="PF22725">
    <property type="entry name" value="GFO_IDH_MocA_C3"/>
    <property type="match status" value="1"/>
</dbReference>
<dbReference type="InterPro" id="IPR036291">
    <property type="entry name" value="NAD(P)-bd_dom_sf"/>
</dbReference>
<dbReference type="InterPro" id="IPR055170">
    <property type="entry name" value="GFO_IDH_MocA-like_dom"/>
</dbReference>
<reference evidence="4 5" key="1">
    <citation type="submission" date="2012-02" db="EMBL/GenBank/DDBJ databases">
        <title>Complete genome sequence of Phycisphaera mikurensis NBRC 102666.</title>
        <authorList>
            <person name="Ankai A."/>
            <person name="Hosoyama A."/>
            <person name="Terui Y."/>
            <person name="Sekine M."/>
            <person name="Fukai R."/>
            <person name="Kato Y."/>
            <person name="Nakamura S."/>
            <person name="Yamada-Narita S."/>
            <person name="Kawakoshi A."/>
            <person name="Fukunaga Y."/>
            <person name="Yamazaki S."/>
            <person name="Fujita N."/>
        </authorList>
    </citation>
    <scope>NUCLEOTIDE SEQUENCE [LARGE SCALE GENOMIC DNA]</scope>
    <source>
        <strain evidence="5">NBRC 102666 / KCTC 22515 / FYK2301M01</strain>
    </source>
</reference>
<feature type="domain" description="Gfo/Idh/MocA-like oxidoreductase N-terminal" evidence="2">
    <location>
        <begin position="2"/>
        <end position="117"/>
    </location>
</feature>
<dbReference type="HOGENOM" id="CLU_023194_17_2_0"/>
<dbReference type="OrthoDB" id="9815825at2"/>
<sequence>MIRYGIIGTGGMASGHAERTGKIEGVEMAACCDIDAERSAAFAEKHGFAASVTAYEDLLERCDAVAIVTPDKFHAPLTLQGLAAGKHVMCEKPLTTTFADAKEVASAARKAHDAGQVTFINFTYRNSAAWQEARRMIADGAIGEVRHATGRYLQAWLAAKVWGSWTQEQWLWRCETPKNPDGTPVGPAAGGVLADVGCHILDFITGLTGPASSLRCTAKSFPNVDPDTGERHTTYQGRTLDANSSVSVELDLDGGGLALAQATRWASGHPNQVALGVYGTEGAIEIDLEDSWTKLRHCLGEARHRSGWTAVDLAKTPTNYDRFIASIATGEQDQADILRGAKIQAYLEACDLSVQADGARTPVPSLGL</sequence>
<evidence type="ECO:0000259" key="2">
    <source>
        <dbReference type="Pfam" id="PF01408"/>
    </source>
</evidence>
<dbReference type="GO" id="GO:0000166">
    <property type="term" value="F:nucleotide binding"/>
    <property type="evidence" value="ECO:0007669"/>
    <property type="project" value="InterPro"/>
</dbReference>
<dbReference type="InterPro" id="IPR000683">
    <property type="entry name" value="Gfo/Idh/MocA-like_OxRdtase_N"/>
</dbReference>
<dbReference type="Gene3D" id="3.40.50.720">
    <property type="entry name" value="NAD(P)-binding Rossmann-like Domain"/>
    <property type="match status" value="1"/>
</dbReference>
<dbReference type="eggNOG" id="COG0673">
    <property type="taxonomic scope" value="Bacteria"/>
</dbReference>
<dbReference type="SUPFAM" id="SSF55347">
    <property type="entry name" value="Glyceraldehyde-3-phosphate dehydrogenase-like, C-terminal domain"/>
    <property type="match status" value="1"/>
</dbReference>
<dbReference type="GO" id="GO:0016491">
    <property type="term" value="F:oxidoreductase activity"/>
    <property type="evidence" value="ECO:0007669"/>
    <property type="project" value="UniProtKB-KW"/>
</dbReference>
<evidence type="ECO:0000313" key="4">
    <source>
        <dbReference type="EMBL" id="BAM03680.1"/>
    </source>
</evidence>
<keyword evidence="5" id="KW-1185">Reference proteome</keyword>
<keyword evidence="1" id="KW-0560">Oxidoreductase</keyword>
<evidence type="ECO:0000259" key="3">
    <source>
        <dbReference type="Pfam" id="PF22725"/>
    </source>
</evidence>
<dbReference type="EMBL" id="AP012338">
    <property type="protein sequence ID" value="BAM03680.1"/>
    <property type="molecule type" value="Genomic_DNA"/>
</dbReference>